<dbReference type="Proteomes" id="UP001157502">
    <property type="component" value="Chromosome 5"/>
</dbReference>
<sequence length="262" mass="28071">MDEEGKKISFPGHIPSGEPNSPLKDRFTEVQLSAVTPPPLAPSISPGLDDTLSGLSLSSAPPPIHSEFQTGLPTIPLLPTSDSRMNSDSTTFNPATTLPGLLSLPGGLPSFPNLPNLNLTALPDLNAVSLAGFPPLAPLPPLNLPSLASLPPMLSQLPSMPPRINSLPPVDLSSFTLPTVSPAPEQPFLKQQLCSQLLLLLWATAATPLSQSQQSLQKPSQRRVRNHRLPRKRRRNTGRVLNPNLLDSLMLSFSLLVSLIFI</sequence>
<comment type="caution">
    <text evidence="1">The sequence shown here is derived from an EMBL/GenBank/DDBJ whole genome shotgun (WGS) entry which is preliminary data.</text>
</comment>
<evidence type="ECO:0000313" key="1">
    <source>
        <dbReference type="EMBL" id="KAJ8011683.1"/>
    </source>
</evidence>
<organism evidence="1 2">
    <name type="scientific">Dallia pectoralis</name>
    <name type="common">Alaska blackfish</name>
    <dbReference type="NCBI Taxonomy" id="75939"/>
    <lineage>
        <taxon>Eukaryota</taxon>
        <taxon>Metazoa</taxon>
        <taxon>Chordata</taxon>
        <taxon>Craniata</taxon>
        <taxon>Vertebrata</taxon>
        <taxon>Euteleostomi</taxon>
        <taxon>Actinopterygii</taxon>
        <taxon>Neopterygii</taxon>
        <taxon>Teleostei</taxon>
        <taxon>Protacanthopterygii</taxon>
        <taxon>Esociformes</taxon>
        <taxon>Umbridae</taxon>
        <taxon>Dallia</taxon>
    </lineage>
</organism>
<name>A0ACC2H6R2_DALPE</name>
<protein>
    <submittedName>
        <fullName evidence="1">Uncharacterized protein</fullName>
    </submittedName>
</protein>
<dbReference type="EMBL" id="CM055732">
    <property type="protein sequence ID" value="KAJ8011683.1"/>
    <property type="molecule type" value="Genomic_DNA"/>
</dbReference>
<proteinExistence type="predicted"/>
<accession>A0ACC2H6R2</accession>
<keyword evidence="2" id="KW-1185">Reference proteome</keyword>
<reference evidence="1" key="1">
    <citation type="submission" date="2021-05" db="EMBL/GenBank/DDBJ databases">
        <authorList>
            <person name="Pan Q."/>
            <person name="Jouanno E."/>
            <person name="Zahm M."/>
            <person name="Klopp C."/>
            <person name="Cabau C."/>
            <person name="Louis A."/>
            <person name="Berthelot C."/>
            <person name="Parey E."/>
            <person name="Roest Crollius H."/>
            <person name="Montfort J."/>
            <person name="Robinson-Rechavi M."/>
            <person name="Bouchez O."/>
            <person name="Lampietro C."/>
            <person name="Lopez Roques C."/>
            <person name="Donnadieu C."/>
            <person name="Postlethwait J."/>
            <person name="Bobe J."/>
            <person name="Dillon D."/>
            <person name="Chandos A."/>
            <person name="von Hippel F."/>
            <person name="Guiguen Y."/>
        </authorList>
    </citation>
    <scope>NUCLEOTIDE SEQUENCE</scope>
    <source>
        <strain evidence="1">YG-Jan2019</strain>
    </source>
</reference>
<gene>
    <name evidence="1" type="ORF">DPEC_G00060790</name>
</gene>
<evidence type="ECO:0000313" key="2">
    <source>
        <dbReference type="Proteomes" id="UP001157502"/>
    </source>
</evidence>